<reference evidence="2 3" key="1">
    <citation type="journal article" date="2014" name="Genome Announc.">
        <title>Draft Genome Sequence of Lysobacter capsici AZ78, a Bacterium Antagonistic to Plant-Pathogenic Oomycetes.</title>
        <authorList>
            <person name="Puopolo G."/>
            <person name="Sonego P."/>
            <person name="Engelen K."/>
            <person name="Pertot I."/>
        </authorList>
    </citation>
    <scope>NUCLEOTIDE SEQUENCE [LARGE SCALE GENOMIC DNA]</scope>
    <source>
        <strain evidence="2 3">AZ78</strain>
    </source>
</reference>
<evidence type="ECO:0000256" key="1">
    <source>
        <dbReference type="SAM" id="MobiDB-lite"/>
    </source>
</evidence>
<organism evidence="2 3">
    <name type="scientific">Lysobacter capsici AZ78</name>
    <dbReference type="NCBI Taxonomy" id="1444315"/>
    <lineage>
        <taxon>Bacteria</taxon>
        <taxon>Pseudomonadati</taxon>
        <taxon>Pseudomonadota</taxon>
        <taxon>Gammaproteobacteria</taxon>
        <taxon>Lysobacterales</taxon>
        <taxon>Lysobacteraceae</taxon>
        <taxon>Lysobacter</taxon>
    </lineage>
</organism>
<gene>
    <name evidence="2" type="ORF">AZ78_1788</name>
</gene>
<evidence type="ECO:0000313" key="2">
    <source>
        <dbReference type="EMBL" id="KWS04239.1"/>
    </source>
</evidence>
<dbReference type="EMBL" id="JAJA02000001">
    <property type="protein sequence ID" value="KWS04239.1"/>
    <property type="molecule type" value="Genomic_DNA"/>
</dbReference>
<accession>A0A108U806</accession>
<name>A0A108U806_9GAMM</name>
<dbReference type="AlphaFoldDB" id="A0A108U806"/>
<sequence length="89" mass="9525">MSVSAGFDARSRPGSRQGRVATAKPRNLAALQQLIRSKPAAFSPIPPVHHNSPPYGALRRARTIPIRTVGLSAPLTSTHDREGSCRDSV</sequence>
<dbReference type="Proteomes" id="UP000023435">
    <property type="component" value="Unassembled WGS sequence"/>
</dbReference>
<keyword evidence="3" id="KW-1185">Reference proteome</keyword>
<protein>
    <submittedName>
        <fullName evidence="2">Uncharacterized protein</fullName>
    </submittedName>
</protein>
<evidence type="ECO:0000313" key="3">
    <source>
        <dbReference type="Proteomes" id="UP000023435"/>
    </source>
</evidence>
<comment type="caution">
    <text evidence="2">The sequence shown here is derived from an EMBL/GenBank/DDBJ whole genome shotgun (WGS) entry which is preliminary data.</text>
</comment>
<proteinExistence type="predicted"/>
<feature type="region of interest" description="Disordered" evidence="1">
    <location>
        <begin position="1"/>
        <end position="24"/>
    </location>
</feature>